<sequence length="644" mass="69155">MKNGESQIRYPSIDSSTSNRDRPQGLKRSRADPMEEFLTEMKRRRIDPNYDEEMAARLANLVASTGTDWRHPLHQSLGLSSLSSSSSMGSNVGGGQSTKPSATLHSESFPTQVSIDINSPEDLAAMNAFLLALGRDVTGLSRGHQQNAPVHPLLQPRRAHDHVPHENWFNDDGLAQIGLVGLPGLPPLLSMQEPDSVYARDLHGGRGLYPQHNRQSHSGNADLLNLYPGMDLGRYARDTSSDARGPALGASLRQTPPVASPLSTSSSAGSSHGGPANPQGSGNVHPSSPYDGAQYGGPSDSFGLYDTSSLKVSYDSLKAPSPPSLLLQQPALGAREGAGLLGTGPKSALFLQTSAKRMQQIEAQKRAAVVESPEASDNDELEEEDELDDDVSTPVDGRRSSEHSEEEEESDEDVDMVERRSRHASPERLQVPMEDSDSPDSDVGAHKPSHTLYPLLHREGDPALKLPALALPSRSRHVPSTESSSSVYPDLGSILNMDKARSPPSSQSSSTSASDVSTPQRRTSLPPITSVVVSPPSSTGTDLTPRIRRIGIHDSPREDGASSLPPTKGAAARVSNEERLRHAALIRALLVHINTEYVKKHGVPEQQRQSLAPLYNKIAQRSRTPIEDAMELDSPVEATAISAA</sequence>
<keyword evidence="3" id="KW-1185">Reference proteome</keyword>
<feature type="region of interest" description="Disordered" evidence="1">
    <location>
        <begin position="1"/>
        <end position="34"/>
    </location>
</feature>
<organism evidence="2 3">
    <name type="scientific">Serendipita vermifera MAFF 305830</name>
    <dbReference type="NCBI Taxonomy" id="933852"/>
    <lineage>
        <taxon>Eukaryota</taxon>
        <taxon>Fungi</taxon>
        <taxon>Dikarya</taxon>
        <taxon>Basidiomycota</taxon>
        <taxon>Agaricomycotina</taxon>
        <taxon>Agaricomycetes</taxon>
        <taxon>Sebacinales</taxon>
        <taxon>Serendipitaceae</taxon>
        <taxon>Serendipita</taxon>
    </lineage>
</organism>
<feature type="compositionally biased region" description="Low complexity" evidence="1">
    <location>
        <begin position="256"/>
        <end position="278"/>
    </location>
</feature>
<feature type="region of interest" description="Disordered" evidence="1">
    <location>
        <begin position="472"/>
        <end position="574"/>
    </location>
</feature>
<name>A0A0C3BR06_SERVB</name>
<feature type="compositionally biased region" description="Basic and acidic residues" evidence="1">
    <location>
        <begin position="551"/>
        <end position="560"/>
    </location>
</feature>
<evidence type="ECO:0000256" key="1">
    <source>
        <dbReference type="SAM" id="MobiDB-lite"/>
    </source>
</evidence>
<reference evidence="3" key="2">
    <citation type="submission" date="2015-01" db="EMBL/GenBank/DDBJ databases">
        <title>Evolutionary Origins and Diversification of the Mycorrhizal Mutualists.</title>
        <authorList>
            <consortium name="DOE Joint Genome Institute"/>
            <consortium name="Mycorrhizal Genomics Consortium"/>
            <person name="Kohler A."/>
            <person name="Kuo A."/>
            <person name="Nagy L.G."/>
            <person name="Floudas D."/>
            <person name="Copeland A."/>
            <person name="Barry K.W."/>
            <person name="Cichocki N."/>
            <person name="Veneault-Fourrey C."/>
            <person name="LaButti K."/>
            <person name="Lindquist E.A."/>
            <person name="Lipzen A."/>
            <person name="Lundell T."/>
            <person name="Morin E."/>
            <person name="Murat C."/>
            <person name="Riley R."/>
            <person name="Ohm R."/>
            <person name="Sun H."/>
            <person name="Tunlid A."/>
            <person name="Henrissat B."/>
            <person name="Grigoriev I.V."/>
            <person name="Hibbett D.S."/>
            <person name="Martin F."/>
        </authorList>
    </citation>
    <scope>NUCLEOTIDE SEQUENCE [LARGE SCALE GENOMIC DNA]</scope>
    <source>
        <strain evidence="3">MAFF 305830</strain>
    </source>
</reference>
<feature type="region of interest" description="Disordered" evidence="1">
    <location>
        <begin position="364"/>
        <end position="453"/>
    </location>
</feature>
<accession>A0A0C3BR06</accession>
<feature type="compositionally biased region" description="Low complexity" evidence="1">
    <location>
        <begin position="502"/>
        <end position="541"/>
    </location>
</feature>
<protein>
    <submittedName>
        <fullName evidence="2">Uncharacterized protein</fullName>
    </submittedName>
</protein>
<feature type="compositionally biased region" description="Low complexity" evidence="1">
    <location>
        <begin position="80"/>
        <end position="90"/>
    </location>
</feature>
<reference evidence="2 3" key="1">
    <citation type="submission" date="2014-04" db="EMBL/GenBank/DDBJ databases">
        <authorList>
            <consortium name="DOE Joint Genome Institute"/>
            <person name="Kuo A."/>
            <person name="Zuccaro A."/>
            <person name="Kohler A."/>
            <person name="Nagy L.G."/>
            <person name="Floudas D."/>
            <person name="Copeland A."/>
            <person name="Barry K.W."/>
            <person name="Cichocki N."/>
            <person name="Veneault-Fourrey C."/>
            <person name="LaButti K."/>
            <person name="Lindquist E.A."/>
            <person name="Lipzen A."/>
            <person name="Lundell T."/>
            <person name="Morin E."/>
            <person name="Murat C."/>
            <person name="Sun H."/>
            <person name="Tunlid A."/>
            <person name="Henrissat B."/>
            <person name="Grigoriev I.V."/>
            <person name="Hibbett D.S."/>
            <person name="Martin F."/>
            <person name="Nordberg H.P."/>
            <person name="Cantor M.N."/>
            <person name="Hua S.X."/>
        </authorList>
    </citation>
    <scope>NUCLEOTIDE SEQUENCE [LARGE SCALE GENOMIC DNA]</scope>
    <source>
        <strain evidence="2 3">MAFF 305830</strain>
    </source>
</reference>
<dbReference type="OrthoDB" id="3253296at2759"/>
<evidence type="ECO:0000313" key="2">
    <source>
        <dbReference type="EMBL" id="KIM33891.1"/>
    </source>
</evidence>
<gene>
    <name evidence="2" type="ORF">M408DRAFT_87028</name>
</gene>
<dbReference type="AlphaFoldDB" id="A0A0C3BR06"/>
<dbReference type="HOGENOM" id="CLU_425237_0_0_1"/>
<feature type="compositionally biased region" description="Polar residues" evidence="1">
    <location>
        <begin position="478"/>
        <end position="487"/>
    </location>
</feature>
<feature type="compositionally biased region" description="Polar residues" evidence="1">
    <location>
        <begin position="98"/>
        <end position="107"/>
    </location>
</feature>
<feature type="region of interest" description="Disordered" evidence="1">
    <location>
        <begin position="237"/>
        <end position="299"/>
    </location>
</feature>
<feature type="compositionally biased region" description="Acidic residues" evidence="1">
    <location>
        <begin position="404"/>
        <end position="415"/>
    </location>
</feature>
<dbReference type="STRING" id="933852.A0A0C3BR06"/>
<feature type="compositionally biased region" description="Basic and acidic residues" evidence="1">
    <location>
        <begin position="19"/>
        <end position="33"/>
    </location>
</feature>
<feature type="region of interest" description="Disordered" evidence="1">
    <location>
        <begin position="80"/>
        <end position="107"/>
    </location>
</feature>
<evidence type="ECO:0000313" key="3">
    <source>
        <dbReference type="Proteomes" id="UP000054097"/>
    </source>
</evidence>
<proteinExistence type="predicted"/>
<dbReference type="Proteomes" id="UP000054097">
    <property type="component" value="Unassembled WGS sequence"/>
</dbReference>
<feature type="compositionally biased region" description="Acidic residues" evidence="1">
    <location>
        <begin position="374"/>
        <end position="391"/>
    </location>
</feature>
<dbReference type="EMBL" id="KN824277">
    <property type="protein sequence ID" value="KIM33891.1"/>
    <property type="molecule type" value="Genomic_DNA"/>
</dbReference>